<feature type="transmembrane region" description="Helical" evidence="1">
    <location>
        <begin position="143"/>
        <end position="162"/>
    </location>
</feature>
<dbReference type="Proteomes" id="UP000309747">
    <property type="component" value="Unassembled WGS sequence"/>
</dbReference>
<dbReference type="InterPro" id="IPR037185">
    <property type="entry name" value="EmrE-like"/>
</dbReference>
<feature type="transmembrane region" description="Helical" evidence="1">
    <location>
        <begin position="58"/>
        <end position="82"/>
    </location>
</feature>
<dbReference type="PANTHER" id="PTHR22911:SF103">
    <property type="entry name" value="BLR2811 PROTEIN"/>
    <property type="match status" value="1"/>
</dbReference>
<keyword evidence="1" id="KW-0472">Membrane</keyword>
<feature type="transmembrane region" description="Helical" evidence="1">
    <location>
        <begin position="94"/>
        <end position="112"/>
    </location>
</feature>
<dbReference type="AlphaFoldDB" id="A0A4U0RCH4"/>
<feature type="domain" description="EamA" evidence="2">
    <location>
        <begin position="27"/>
        <end position="158"/>
    </location>
</feature>
<feature type="transmembrane region" description="Helical" evidence="1">
    <location>
        <begin position="28"/>
        <end position="46"/>
    </location>
</feature>
<dbReference type="OrthoDB" id="9812899at2"/>
<keyword evidence="1" id="KW-0812">Transmembrane</keyword>
<dbReference type="Gene3D" id="1.10.3730.20">
    <property type="match status" value="1"/>
</dbReference>
<accession>A0A4U0RCH4</accession>
<keyword evidence="4" id="KW-1185">Reference proteome</keyword>
<name>A0A4U0RCH4_9RHOB</name>
<dbReference type="PANTHER" id="PTHR22911">
    <property type="entry name" value="ACYL-MALONYL CONDENSING ENZYME-RELATED"/>
    <property type="match status" value="1"/>
</dbReference>
<gene>
    <name evidence="3" type="ORF">FA743_05760</name>
</gene>
<dbReference type="EMBL" id="SUNI01000003">
    <property type="protein sequence ID" value="TJZ92999.1"/>
    <property type="molecule type" value="Genomic_DNA"/>
</dbReference>
<evidence type="ECO:0000313" key="3">
    <source>
        <dbReference type="EMBL" id="TJZ92999.1"/>
    </source>
</evidence>
<proteinExistence type="predicted"/>
<dbReference type="InterPro" id="IPR000620">
    <property type="entry name" value="EamA_dom"/>
</dbReference>
<keyword evidence="1" id="KW-1133">Transmembrane helix</keyword>
<organism evidence="3 4">
    <name type="scientific">Paracoccus gahaiensis</name>
    <dbReference type="NCBI Taxonomy" id="1706839"/>
    <lineage>
        <taxon>Bacteria</taxon>
        <taxon>Pseudomonadati</taxon>
        <taxon>Pseudomonadota</taxon>
        <taxon>Alphaproteobacteria</taxon>
        <taxon>Rhodobacterales</taxon>
        <taxon>Paracoccaceae</taxon>
        <taxon>Paracoccus</taxon>
    </lineage>
</organism>
<reference evidence="3 4" key="1">
    <citation type="submission" date="2019-04" db="EMBL/GenBank/DDBJ databases">
        <authorList>
            <person name="Li J."/>
        </authorList>
    </citation>
    <scope>NUCLEOTIDE SEQUENCE [LARGE SCALE GENOMIC DNA]</scope>
    <source>
        <strain evidence="3 4">KCTC 42687</strain>
    </source>
</reference>
<protein>
    <submittedName>
        <fullName evidence="3">DMT family transporter</fullName>
    </submittedName>
</protein>
<feature type="domain" description="EamA" evidence="2">
    <location>
        <begin position="168"/>
        <end position="291"/>
    </location>
</feature>
<comment type="caution">
    <text evidence="3">The sequence shown here is derived from an EMBL/GenBank/DDBJ whole genome shotgun (WGS) entry which is preliminary data.</text>
</comment>
<dbReference type="Pfam" id="PF00892">
    <property type="entry name" value="EamA"/>
    <property type="match status" value="2"/>
</dbReference>
<feature type="transmembrane region" description="Helical" evidence="1">
    <location>
        <begin position="253"/>
        <end position="273"/>
    </location>
</feature>
<evidence type="ECO:0000313" key="4">
    <source>
        <dbReference type="Proteomes" id="UP000309747"/>
    </source>
</evidence>
<dbReference type="GO" id="GO:0016020">
    <property type="term" value="C:membrane"/>
    <property type="evidence" value="ECO:0007669"/>
    <property type="project" value="InterPro"/>
</dbReference>
<dbReference type="SUPFAM" id="SSF103481">
    <property type="entry name" value="Multidrug resistance efflux transporter EmrE"/>
    <property type="match status" value="2"/>
</dbReference>
<evidence type="ECO:0000259" key="2">
    <source>
        <dbReference type="Pfam" id="PF00892"/>
    </source>
</evidence>
<feature type="transmembrane region" description="Helical" evidence="1">
    <location>
        <begin position="226"/>
        <end position="246"/>
    </location>
</feature>
<sequence length="314" mass="33597">MRVLARGFALMGRERDGLRQPGSDQARGIALLLAAILGFTLMDATAKHLTQVYHPAQVIWARFVGNLLIFALIFRGAMLPLLRTHQPGTQFARALMQLGSVVLFFTSLQYIGLAEATAIMDLNPVLITLGAALFLGERIGPRRLAGIAVALIGAMLIIRPGLGVFQPAALLPLAGAFTYAAGALLTRIVRADSVATSVMWSAVVGSIASSLVVPFFWQPIAVGDMWAFALLAIFGTASQYLLVRAFSAAEAGVLAPFGYTGLIWAGLWGWLFFGQLPDRWTIAGAAVIVGAGLYVWSREARATRKEPCATTDPR</sequence>
<evidence type="ECO:0000256" key="1">
    <source>
        <dbReference type="SAM" id="Phobius"/>
    </source>
</evidence>
<dbReference type="RefSeq" id="WP_136884918.1">
    <property type="nucleotide sequence ID" value="NZ_SUNI01000003.1"/>
</dbReference>
<feature type="transmembrane region" description="Helical" evidence="1">
    <location>
        <begin position="279"/>
        <end position="296"/>
    </location>
</feature>
<feature type="transmembrane region" description="Helical" evidence="1">
    <location>
        <begin position="118"/>
        <end position="136"/>
    </location>
</feature>
<feature type="transmembrane region" description="Helical" evidence="1">
    <location>
        <begin position="198"/>
        <end position="220"/>
    </location>
</feature>
<feature type="transmembrane region" description="Helical" evidence="1">
    <location>
        <begin position="168"/>
        <end position="186"/>
    </location>
</feature>